<proteinExistence type="predicted"/>
<organism evidence="1 2">
    <name type="scientific">Manihot esculenta</name>
    <name type="common">Cassava</name>
    <name type="synonym">Jatropha manihot</name>
    <dbReference type="NCBI Taxonomy" id="3983"/>
    <lineage>
        <taxon>Eukaryota</taxon>
        <taxon>Viridiplantae</taxon>
        <taxon>Streptophyta</taxon>
        <taxon>Embryophyta</taxon>
        <taxon>Tracheophyta</taxon>
        <taxon>Spermatophyta</taxon>
        <taxon>Magnoliopsida</taxon>
        <taxon>eudicotyledons</taxon>
        <taxon>Gunneridae</taxon>
        <taxon>Pentapetalae</taxon>
        <taxon>rosids</taxon>
        <taxon>fabids</taxon>
        <taxon>Malpighiales</taxon>
        <taxon>Euphorbiaceae</taxon>
        <taxon>Crotonoideae</taxon>
        <taxon>Manihoteae</taxon>
        <taxon>Manihot</taxon>
    </lineage>
</organism>
<keyword evidence="2" id="KW-1185">Reference proteome</keyword>
<reference evidence="2" key="1">
    <citation type="journal article" date="2016" name="Nat. Biotechnol.">
        <title>Sequencing wild and cultivated cassava and related species reveals extensive interspecific hybridization and genetic diversity.</title>
        <authorList>
            <person name="Bredeson J.V."/>
            <person name="Lyons J.B."/>
            <person name="Prochnik S.E."/>
            <person name="Wu G.A."/>
            <person name="Ha C.M."/>
            <person name="Edsinger-Gonzales E."/>
            <person name="Grimwood J."/>
            <person name="Schmutz J."/>
            <person name="Rabbi I.Y."/>
            <person name="Egesi C."/>
            <person name="Nauluvula P."/>
            <person name="Lebot V."/>
            <person name="Ndunguru J."/>
            <person name="Mkamilo G."/>
            <person name="Bart R.S."/>
            <person name="Setter T.L."/>
            <person name="Gleadow R.M."/>
            <person name="Kulakow P."/>
            <person name="Ferguson M.E."/>
            <person name="Rounsley S."/>
            <person name="Rokhsar D.S."/>
        </authorList>
    </citation>
    <scope>NUCLEOTIDE SEQUENCE [LARGE SCALE GENOMIC DNA]</scope>
    <source>
        <strain evidence="2">cv. AM560-2</strain>
    </source>
</reference>
<dbReference type="Proteomes" id="UP000091857">
    <property type="component" value="Chromosome 3"/>
</dbReference>
<accession>A0ACB7HYW3</accession>
<comment type="caution">
    <text evidence="1">The sequence shown here is derived from an EMBL/GenBank/DDBJ whole genome shotgun (WGS) entry which is preliminary data.</text>
</comment>
<name>A0ACB7HYW3_MANES</name>
<evidence type="ECO:0000313" key="2">
    <source>
        <dbReference type="Proteomes" id="UP000091857"/>
    </source>
</evidence>
<sequence>MARRPSGTDGSDFSYRMVVDSRYTKVAKGKSRLCALILTQVVIQLIGLLYIVGLLVQIFTIGTIIALIGNISPPKKAY</sequence>
<gene>
    <name evidence="1" type="ORF">MANES_03G110816v8</name>
</gene>
<protein>
    <submittedName>
        <fullName evidence="1">Uncharacterized protein</fullName>
    </submittedName>
</protein>
<evidence type="ECO:0000313" key="1">
    <source>
        <dbReference type="EMBL" id="KAG8657994.1"/>
    </source>
</evidence>
<dbReference type="EMBL" id="CM004389">
    <property type="protein sequence ID" value="KAG8657994.1"/>
    <property type="molecule type" value="Genomic_DNA"/>
</dbReference>